<evidence type="ECO:0000256" key="3">
    <source>
        <dbReference type="ARBA" id="ARBA00023295"/>
    </source>
</evidence>
<name>A0AAN9YWY1_9PEZI</name>
<feature type="compositionally biased region" description="Polar residues" evidence="4">
    <location>
        <begin position="232"/>
        <end position="245"/>
    </location>
</feature>
<evidence type="ECO:0000259" key="6">
    <source>
        <dbReference type="Pfam" id="PF00150"/>
    </source>
</evidence>
<evidence type="ECO:0000256" key="1">
    <source>
        <dbReference type="ARBA" id="ARBA00005641"/>
    </source>
</evidence>
<organism evidence="7 8">
    <name type="scientific">Diatrype stigma</name>
    <dbReference type="NCBI Taxonomy" id="117547"/>
    <lineage>
        <taxon>Eukaryota</taxon>
        <taxon>Fungi</taxon>
        <taxon>Dikarya</taxon>
        <taxon>Ascomycota</taxon>
        <taxon>Pezizomycotina</taxon>
        <taxon>Sordariomycetes</taxon>
        <taxon>Xylariomycetidae</taxon>
        <taxon>Xylariales</taxon>
        <taxon>Diatrypaceae</taxon>
        <taxon>Diatrype</taxon>
    </lineage>
</organism>
<evidence type="ECO:0000256" key="2">
    <source>
        <dbReference type="ARBA" id="ARBA00022801"/>
    </source>
</evidence>
<dbReference type="PANTHER" id="PTHR31263:SF0">
    <property type="entry name" value="CELLULASE FAMILY PROTEIN (AFU_ORTHOLOGUE AFUA_5G14560)"/>
    <property type="match status" value="1"/>
</dbReference>
<dbReference type="InterPro" id="IPR001547">
    <property type="entry name" value="Glyco_hydro_5"/>
</dbReference>
<evidence type="ECO:0000256" key="5">
    <source>
        <dbReference type="SAM" id="Phobius"/>
    </source>
</evidence>
<dbReference type="Pfam" id="PF00150">
    <property type="entry name" value="Cellulase"/>
    <property type="match status" value="1"/>
</dbReference>
<gene>
    <name evidence="7" type="ORF">SLS62_000519</name>
</gene>
<feature type="transmembrane region" description="Helical" evidence="5">
    <location>
        <begin position="1098"/>
        <end position="1115"/>
    </location>
</feature>
<feature type="compositionally biased region" description="Basic and acidic residues" evidence="4">
    <location>
        <begin position="259"/>
        <end position="307"/>
    </location>
</feature>
<keyword evidence="5" id="KW-0472">Membrane</keyword>
<comment type="caution">
    <text evidence="7">The sequence shown here is derived from an EMBL/GenBank/DDBJ whole genome shotgun (WGS) entry which is preliminary data.</text>
</comment>
<dbReference type="AlphaFoldDB" id="A0AAN9YWY1"/>
<keyword evidence="3" id="KW-0326">Glycosidase</keyword>
<feature type="compositionally biased region" description="Low complexity" evidence="4">
    <location>
        <begin position="66"/>
        <end position="79"/>
    </location>
</feature>
<keyword evidence="5" id="KW-0812">Transmembrane</keyword>
<dbReference type="GO" id="GO:0004553">
    <property type="term" value="F:hydrolase activity, hydrolyzing O-glycosyl compounds"/>
    <property type="evidence" value="ECO:0007669"/>
    <property type="project" value="InterPro"/>
</dbReference>
<keyword evidence="5" id="KW-1133">Transmembrane helix</keyword>
<accession>A0AAN9YWY1</accession>
<dbReference type="InterPro" id="IPR017853">
    <property type="entry name" value="GH"/>
</dbReference>
<feature type="compositionally biased region" description="Basic and acidic residues" evidence="4">
    <location>
        <begin position="219"/>
        <end position="231"/>
    </location>
</feature>
<keyword evidence="8" id="KW-1185">Reference proteome</keyword>
<reference evidence="7 8" key="1">
    <citation type="submission" date="2024-02" db="EMBL/GenBank/DDBJ databases">
        <title>De novo assembly and annotation of 12 fungi associated with fruit tree decline syndrome in Ontario, Canada.</title>
        <authorList>
            <person name="Sulman M."/>
            <person name="Ellouze W."/>
            <person name="Ilyukhin E."/>
        </authorList>
    </citation>
    <scope>NUCLEOTIDE SEQUENCE [LARGE SCALE GENOMIC DNA]</scope>
    <source>
        <strain evidence="7 8">M11/M66-122</strain>
    </source>
</reference>
<evidence type="ECO:0000256" key="4">
    <source>
        <dbReference type="SAM" id="MobiDB-lite"/>
    </source>
</evidence>
<feature type="domain" description="Glycoside hydrolase family 5" evidence="6">
    <location>
        <begin position="759"/>
        <end position="1026"/>
    </location>
</feature>
<protein>
    <recommendedName>
        <fullName evidence="6">Glycoside hydrolase family 5 domain-containing protein</fullName>
    </recommendedName>
</protein>
<dbReference type="SUPFAM" id="SSF51445">
    <property type="entry name" value="(Trans)glycosidases"/>
    <property type="match status" value="1"/>
</dbReference>
<sequence>MGVKKKTPSASAAGGLDARVKKIQNQIAELKKQLGGRKRGTDAAQKLKLARTKAQLRDARNATQPAKQAQGTTEAQTQTDVDNQQKTKIEKLQADLQQLEFQQAIFLSKEATDEEIKKTSAKYINDLQNYIQELQAKAPAAATQSAEIKKLQDALKKSKIEQAKFIDKSAQDKQLQEQNAKAIKDLEDKLAAAATQTAKLDDKKAALQNLQQKLDTITQERDSAIQERDAVKSTNSTKNSATQTAALRRTSSRLASQTDLRKQLDDLNKDLEDERKQTKRSASDQEKLVESLKKKQKQSEQDCEKEKKRLKKELKKAEEKNAELIKKLTGAEKACEEEKKRLKEELKKSEQRIAELTKELADARKDQPKDLTGLQDDIKARVAKDLAEKGKDTLPSWNDPLPIENAKAFNQIFGDARTLVEGILDQQEAAILNHVKTNPNSAYTFRSYLHDNPDLVERNAWVDESVLVASVLNRYLYQRVFVTTRDLYPDLAGTIEGMKTVQQEIWDEKKSDQWVKLWTGYWFHCIYSDATFDATREKVADAISNEIAQLLAFAADVVGRPEFVARVKKEVVLPAMRLNEHFEASASYWDVQYESPADVQDAIDGADGDALYDVLSHHQFTNISDTLRNFNYDRMAQRLKLPPVPVASYVGANFDVLSTIAPKLTLMAPDSDGIKFQAPAVVVGQRMLISWAPPGTTRKDGATTELAKLLIADHAAVAHCSLAIDVYGATAAAAWPNGPFVTSGRWITDADGVNVTYAGVNWPGAADAMIPEGLQYQSIEAIVSKIKSANLNSIRLTYAIEMIDQVYDNGNQDITVHDAFVDALGDEDGQAVFDKIVKNNPNITSETTRLEGKSWPNLMSMSLRNELRQPLNNKTLFTDSYNWEDWYSYVRQGANAINKANPAVLIFLSGLNSDTDLGPVVEGASLEPGTAAFNRDDFGGYGDKLVLELHNYDNIYGAGGDCSKVQNRLFDEGFKALTDSAANRFPIVLTEFGFGQDQATSQDTYASCLLDYVTGQNAGWMIWVLSGSYYIREGTQDYDEPWGLLTHDWSDWRAPDFVENNLASTANTTVDALSKVPASDDANESSGARTLDSYGKGLSAWVCSTGIFALGFYFFHRS</sequence>
<dbReference type="Proteomes" id="UP001320420">
    <property type="component" value="Unassembled WGS sequence"/>
</dbReference>
<comment type="similarity">
    <text evidence="1">Belongs to the glycosyl hydrolase 5 (cellulase A) family.</text>
</comment>
<dbReference type="PANTHER" id="PTHR31263">
    <property type="entry name" value="CELLULASE FAMILY PROTEIN (AFU_ORTHOLOGUE AFUA_5G14560)"/>
    <property type="match status" value="1"/>
</dbReference>
<proteinExistence type="inferred from homology"/>
<dbReference type="Gene3D" id="3.20.20.80">
    <property type="entry name" value="Glycosidases"/>
    <property type="match status" value="2"/>
</dbReference>
<feature type="region of interest" description="Disordered" evidence="4">
    <location>
        <begin position="219"/>
        <end position="309"/>
    </location>
</feature>
<evidence type="ECO:0000313" key="8">
    <source>
        <dbReference type="Proteomes" id="UP001320420"/>
    </source>
</evidence>
<evidence type="ECO:0000313" key="7">
    <source>
        <dbReference type="EMBL" id="KAK7757504.1"/>
    </source>
</evidence>
<dbReference type="EMBL" id="JAKJXP020000002">
    <property type="protein sequence ID" value="KAK7757504.1"/>
    <property type="molecule type" value="Genomic_DNA"/>
</dbReference>
<feature type="region of interest" description="Disordered" evidence="4">
    <location>
        <begin position="31"/>
        <end position="84"/>
    </location>
</feature>
<keyword evidence="2" id="KW-0378">Hydrolase</keyword>
<dbReference type="GO" id="GO:0000272">
    <property type="term" value="P:polysaccharide catabolic process"/>
    <property type="evidence" value="ECO:0007669"/>
    <property type="project" value="InterPro"/>
</dbReference>